<keyword evidence="2" id="KW-0238">DNA-binding</keyword>
<evidence type="ECO:0000256" key="3">
    <source>
        <dbReference type="ARBA" id="ARBA00023163"/>
    </source>
</evidence>
<dbReference type="InterPro" id="IPR018062">
    <property type="entry name" value="HTH_AraC-typ_CS"/>
</dbReference>
<dbReference type="SMART" id="SM00342">
    <property type="entry name" value="HTH_ARAC"/>
    <property type="match status" value="1"/>
</dbReference>
<dbReference type="SUPFAM" id="SSF51215">
    <property type="entry name" value="Regulatory protein AraC"/>
    <property type="match status" value="1"/>
</dbReference>
<dbReference type="GO" id="GO:0003700">
    <property type="term" value="F:DNA-binding transcription factor activity"/>
    <property type="evidence" value="ECO:0007669"/>
    <property type="project" value="InterPro"/>
</dbReference>
<dbReference type="Pfam" id="PF12833">
    <property type="entry name" value="HTH_18"/>
    <property type="match status" value="1"/>
</dbReference>
<dbReference type="PROSITE" id="PS00041">
    <property type="entry name" value="HTH_ARAC_FAMILY_1"/>
    <property type="match status" value="1"/>
</dbReference>
<dbReference type="InterPro" id="IPR009057">
    <property type="entry name" value="Homeodomain-like_sf"/>
</dbReference>
<organism evidence="5 6">
    <name type="scientific">Vibrio genomosp. F6 str. FF-238</name>
    <dbReference type="NCBI Taxonomy" id="1191298"/>
    <lineage>
        <taxon>Bacteria</taxon>
        <taxon>Pseudomonadati</taxon>
        <taxon>Pseudomonadota</taxon>
        <taxon>Gammaproteobacteria</taxon>
        <taxon>Vibrionales</taxon>
        <taxon>Vibrionaceae</taxon>
        <taxon>Vibrio</taxon>
    </lineage>
</organism>
<comment type="caution">
    <text evidence="5">The sequence shown here is derived from an EMBL/GenBank/DDBJ whole genome shotgun (WGS) entry which is preliminary data.</text>
</comment>
<evidence type="ECO:0000256" key="2">
    <source>
        <dbReference type="ARBA" id="ARBA00023125"/>
    </source>
</evidence>
<dbReference type="InterPro" id="IPR020449">
    <property type="entry name" value="Tscrpt_reg_AraC-type_HTH"/>
</dbReference>
<dbReference type="EMBL" id="AJYW02000261">
    <property type="protein sequence ID" value="OEE72722.1"/>
    <property type="molecule type" value="Genomic_DNA"/>
</dbReference>
<feature type="domain" description="HTH araC/xylS-type" evidence="4">
    <location>
        <begin position="194"/>
        <end position="292"/>
    </location>
</feature>
<proteinExistence type="predicted"/>
<keyword evidence="1" id="KW-0805">Transcription regulation</keyword>
<sequence length="300" mass="34761">MCENRENLCKSVMSKMSPKTEWHEEVYLADACKERFLTTSDIPELSQEGIFMAGMAELTDGYYVERCGVAVHTLIFTLEGGGILTTSDRVELIEPYSLLVIPAGEPFRFELNSVDNYWKMIWLLPQAIAKWQQLEALGLTILPYHQCEQMWSLLNLIHCEIEGRTAFRRLLVSELNLILTGVESKSTSSVSRVHTLFNEVESQLHLPWTVKEMAAKCFISEEQLNRISKNLYGMSPRSRLIHLRMEKAADLLQYQEWTISMIAQRLGYKDPYNFTHRFRKYFGCSPSRYRKNIIQQLASI</sequence>
<dbReference type="PANTHER" id="PTHR43280:SF2">
    <property type="entry name" value="HTH-TYPE TRANSCRIPTIONAL REGULATOR EXSA"/>
    <property type="match status" value="1"/>
</dbReference>
<evidence type="ECO:0000313" key="6">
    <source>
        <dbReference type="Proteomes" id="UP000094165"/>
    </source>
</evidence>
<evidence type="ECO:0000313" key="5">
    <source>
        <dbReference type="EMBL" id="OEE72722.1"/>
    </source>
</evidence>
<reference evidence="5 6" key="1">
    <citation type="journal article" date="2012" name="Science">
        <title>Ecological populations of bacteria act as socially cohesive units of antibiotic production and resistance.</title>
        <authorList>
            <person name="Cordero O.X."/>
            <person name="Wildschutte H."/>
            <person name="Kirkup B."/>
            <person name="Proehl S."/>
            <person name="Ngo L."/>
            <person name="Hussain F."/>
            <person name="Le Roux F."/>
            <person name="Mincer T."/>
            <person name="Polz M.F."/>
        </authorList>
    </citation>
    <scope>NUCLEOTIDE SEQUENCE [LARGE SCALE GENOMIC DNA]</scope>
    <source>
        <strain evidence="5 6">FF-238</strain>
    </source>
</reference>
<evidence type="ECO:0000259" key="4">
    <source>
        <dbReference type="PROSITE" id="PS01124"/>
    </source>
</evidence>
<gene>
    <name evidence="5" type="ORF">A130_07355</name>
</gene>
<dbReference type="PROSITE" id="PS01124">
    <property type="entry name" value="HTH_ARAC_FAMILY_2"/>
    <property type="match status" value="1"/>
</dbReference>
<dbReference type="Proteomes" id="UP000094165">
    <property type="component" value="Unassembled WGS sequence"/>
</dbReference>
<protein>
    <submittedName>
        <fullName evidence="5">AraC family transcriptional regulator</fullName>
    </submittedName>
</protein>
<name>A0A1E5CT11_9VIBR</name>
<accession>A0A1E5CT11</accession>
<dbReference type="GO" id="GO:0043565">
    <property type="term" value="F:sequence-specific DNA binding"/>
    <property type="evidence" value="ECO:0007669"/>
    <property type="project" value="InterPro"/>
</dbReference>
<dbReference type="Gene3D" id="1.10.10.60">
    <property type="entry name" value="Homeodomain-like"/>
    <property type="match status" value="2"/>
</dbReference>
<evidence type="ECO:0000256" key="1">
    <source>
        <dbReference type="ARBA" id="ARBA00023015"/>
    </source>
</evidence>
<dbReference type="InterPro" id="IPR018060">
    <property type="entry name" value="HTH_AraC"/>
</dbReference>
<dbReference type="RefSeq" id="WP_029203394.1">
    <property type="nucleotide sequence ID" value="NZ_AJYW02000261.1"/>
</dbReference>
<keyword evidence="6" id="KW-1185">Reference proteome</keyword>
<dbReference type="InterPro" id="IPR037923">
    <property type="entry name" value="HTH-like"/>
</dbReference>
<dbReference type="SUPFAM" id="SSF46689">
    <property type="entry name" value="Homeodomain-like"/>
    <property type="match status" value="1"/>
</dbReference>
<dbReference type="AlphaFoldDB" id="A0A1E5CT11"/>
<dbReference type="PANTHER" id="PTHR43280">
    <property type="entry name" value="ARAC-FAMILY TRANSCRIPTIONAL REGULATOR"/>
    <property type="match status" value="1"/>
</dbReference>
<keyword evidence="3" id="KW-0804">Transcription</keyword>
<dbReference type="PRINTS" id="PR00032">
    <property type="entry name" value="HTHARAC"/>
</dbReference>